<comment type="caution">
    <text evidence="1">The sequence shown here is derived from an EMBL/GenBank/DDBJ whole genome shotgun (WGS) entry which is preliminary data.</text>
</comment>
<sequence>MMKMSRAVIRGKQPAGTRIGSLLWWPRIQLHWKDIVKGKPHAAALPREARLTLGRRRGSACSHRGGRHLRVEWRGQYADGCDSSLFQPSRTQSASKPGWACAASSPGSSNLCDLPISVLLLSGARLVAPAYMSGVDGMEQDRLESHFGGRKARRRWLGWGPTARSYSVF</sequence>
<evidence type="ECO:0000313" key="2">
    <source>
        <dbReference type="Proteomes" id="UP001586593"/>
    </source>
</evidence>
<evidence type="ECO:0000313" key="1">
    <source>
        <dbReference type="EMBL" id="KAL1853677.1"/>
    </source>
</evidence>
<reference evidence="1 2" key="1">
    <citation type="journal article" date="2024" name="Commun. Biol.">
        <title>Comparative genomic analysis of thermophilic fungi reveals convergent evolutionary adaptations and gene losses.</title>
        <authorList>
            <person name="Steindorff A.S."/>
            <person name="Aguilar-Pontes M.V."/>
            <person name="Robinson A.J."/>
            <person name="Andreopoulos B."/>
            <person name="LaButti K."/>
            <person name="Kuo A."/>
            <person name="Mondo S."/>
            <person name="Riley R."/>
            <person name="Otillar R."/>
            <person name="Haridas S."/>
            <person name="Lipzen A."/>
            <person name="Grimwood J."/>
            <person name="Schmutz J."/>
            <person name="Clum A."/>
            <person name="Reid I.D."/>
            <person name="Moisan M.C."/>
            <person name="Butler G."/>
            <person name="Nguyen T.T.M."/>
            <person name="Dewar K."/>
            <person name="Conant G."/>
            <person name="Drula E."/>
            <person name="Henrissat B."/>
            <person name="Hansel C."/>
            <person name="Singer S."/>
            <person name="Hutchinson M.I."/>
            <person name="de Vries R.P."/>
            <person name="Natvig D.O."/>
            <person name="Powell A.J."/>
            <person name="Tsang A."/>
            <person name="Grigoriev I.V."/>
        </authorList>
    </citation>
    <scope>NUCLEOTIDE SEQUENCE [LARGE SCALE GENOMIC DNA]</scope>
    <source>
        <strain evidence="1 2">ATCC 24622</strain>
    </source>
</reference>
<organism evidence="1 2">
    <name type="scientific">Phialemonium thermophilum</name>
    <dbReference type="NCBI Taxonomy" id="223376"/>
    <lineage>
        <taxon>Eukaryota</taxon>
        <taxon>Fungi</taxon>
        <taxon>Dikarya</taxon>
        <taxon>Ascomycota</taxon>
        <taxon>Pezizomycotina</taxon>
        <taxon>Sordariomycetes</taxon>
        <taxon>Sordariomycetidae</taxon>
        <taxon>Cephalothecales</taxon>
        <taxon>Cephalothecaceae</taxon>
        <taxon>Phialemonium</taxon>
    </lineage>
</organism>
<dbReference type="EMBL" id="JAZHXJ010000690">
    <property type="protein sequence ID" value="KAL1853677.1"/>
    <property type="molecule type" value="Genomic_DNA"/>
</dbReference>
<protein>
    <submittedName>
        <fullName evidence="1">Uncharacterized protein</fullName>
    </submittedName>
</protein>
<dbReference type="Proteomes" id="UP001586593">
    <property type="component" value="Unassembled WGS sequence"/>
</dbReference>
<accession>A0ABR3W5T6</accession>
<keyword evidence="2" id="KW-1185">Reference proteome</keyword>
<gene>
    <name evidence="1" type="ORF">VTK73DRAFT_8907</name>
</gene>
<name>A0ABR3W5T6_9PEZI</name>
<proteinExistence type="predicted"/>